<reference evidence="1 2" key="1">
    <citation type="submission" date="2024-06" db="EMBL/GenBank/DDBJ databases">
        <title>Genomic Encyclopedia of Type Strains, Phase IV (KMG-IV): sequencing the most valuable type-strain genomes for metagenomic binning, comparative biology and taxonomic classification.</title>
        <authorList>
            <person name="Goeker M."/>
        </authorList>
    </citation>
    <scope>NUCLEOTIDE SEQUENCE [LARGE SCALE GENOMIC DNA]</scope>
    <source>
        <strain evidence="1 2">DSM 28302</strain>
    </source>
</reference>
<dbReference type="NCBIfam" id="TIGR01484">
    <property type="entry name" value="HAD-SF-IIB"/>
    <property type="match status" value="1"/>
</dbReference>
<evidence type="ECO:0000313" key="2">
    <source>
        <dbReference type="Proteomes" id="UP001549037"/>
    </source>
</evidence>
<dbReference type="CDD" id="cd07516">
    <property type="entry name" value="HAD_Pase"/>
    <property type="match status" value="1"/>
</dbReference>
<dbReference type="Gene3D" id="3.30.1240.10">
    <property type="match status" value="1"/>
</dbReference>
<sequence>MSIKLIAMDLDGTLFTDQKEVTRRNQQALKKAREKGVHVVVTTGRPLKAIEYLLEELDLMTKDSYSITFNGGLVQNNQGEILDKKEMSYLEARRIVEIAGAMGLPLDILSDAHVYEYNPDGLHSLYQAVNPHLVFHKLDRIEDLPKDIVLNKVLSAYDARVLDEKLPVLQDLLGQHVEVFKSRDIVLEFMPKGVHKAAGLAHLCRHLEISPKEVLAIGDEENDLTMIEWAGLGIAMKNGVPALKEKADVVTPHTNNDSGLAWAVEKFILGEEHGII</sequence>
<comment type="caution">
    <text evidence="1">The sequence shown here is derived from an EMBL/GenBank/DDBJ whole genome shotgun (WGS) entry which is preliminary data.</text>
</comment>
<dbReference type="SFLD" id="SFLDS00003">
    <property type="entry name" value="Haloacid_Dehalogenase"/>
    <property type="match status" value="1"/>
</dbReference>
<organism evidence="1 2">
    <name type="scientific">Streptococcus porcorum</name>
    <dbReference type="NCBI Taxonomy" id="701526"/>
    <lineage>
        <taxon>Bacteria</taxon>
        <taxon>Bacillati</taxon>
        <taxon>Bacillota</taxon>
        <taxon>Bacilli</taxon>
        <taxon>Lactobacillales</taxon>
        <taxon>Streptococcaceae</taxon>
        <taxon>Streptococcus</taxon>
    </lineage>
</organism>
<name>A0ABV2JF27_9STRE</name>
<protein>
    <submittedName>
        <fullName evidence="1">Cof subfamily protein (Haloacid dehalogenase superfamily)</fullName>
    </submittedName>
</protein>
<dbReference type="PANTHER" id="PTHR10000">
    <property type="entry name" value="PHOSPHOSERINE PHOSPHATASE"/>
    <property type="match status" value="1"/>
</dbReference>
<evidence type="ECO:0000313" key="1">
    <source>
        <dbReference type="EMBL" id="MET3634372.1"/>
    </source>
</evidence>
<dbReference type="Pfam" id="PF08282">
    <property type="entry name" value="Hydrolase_3"/>
    <property type="match status" value="1"/>
</dbReference>
<gene>
    <name evidence="1" type="ORF">ABID28_001015</name>
</gene>
<dbReference type="InterPro" id="IPR000150">
    <property type="entry name" value="Cof"/>
</dbReference>
<dbReference type="InterPro" id="IPR006379">
    <property type="entry name" value="HAD-SF_hydro_IIB"/>
</dbReference>
<keyword evidence="2" id="KW-1185">Reference proteome</keyword>
<proteinExistence type="predicted"/>
<dbReference type="EMBL" id="JBEPLN010000014">
    <property type="protein sequence ID" value="MET3634372.1"/>
    <property type="molecule type" value="Genomic_DNA"/>
</dbReference>
<accession>A0ABV2JF27</accession>
<dbReference type="PANTHER" id="PTHR10000:SF8">
    <property type="entry name" value="HAD SUPERFAMILY HYDROLASE-LIKE, TYPE 3"/>
    <property type="match status" value="1"/>
</dbReference>
<dbReference type="SFLD" id="SFLDG01140">
    <property type="entry name" value="C2.B:_Phosphomannomutase_and_P"/>
    <property type="match status" value="1"/>
</dbReference>
<dbReference type="SUPFAM" id="SSF56784">
    <property type="entry name" value="HAD-like"/>
    <property type="match status" value="1"/>
</dbReference>
<dbReference type="Gene3D" id="3.40.50.1000">
    <property type="entry name" value="HAD superfamily/HAD-like"/>
    <property type="match status" value="1"/>
</dbReference>
<dbReference type="InterPro" id="IPR036412">
    <property type="entry name" value="HAD-like_sf"/>
</dbReference>
<dbReference type="InterPro" id="IPR023214">
    <property type="entry name" value="HAD_sf"/>
</dbReference>
<dbReference type="Proteomes" id="UP001549037">
    <property type="component" value="Unassembled WGS sequence"/>
</dbReference>
<dbReference type="NCBIfam" id="TIGR00099">
    <property type="entry name" value="Cof-subfamily"/>
    <property type="match status" value="1"/>
</dbReference>